<sequence length="128" mass="14889">MPDHKVKPPLLFISQNSESNPSAKAQSYFYSNNENVIDIEPKEEEKKESVASKRRKFQDMSVEERLRYMVDMPSILPKMKCEVQTDNNKYIGTIEKCDEDILMLRTVDQGFRVKIKRGDIVDVQLVGF</sequence>
<organism evidence="2 3">
    <name type="scientific">Alkalibacillus haloalkaliphilus</name>
    <dbReference type="NCBI Taxonomy" id="94136"/>
    <lineage>
        <taxon>Bacteria</taxon>
        <taxon>Bacillati</taxon>
        <taxon>Bacillota</taxon>
        <taxon>Bacilli</taxon>
        <taxon>Bacillales</taxon>
        <taxon>Bacillaceae</taxon>
        <taxon>Alkalibacillus</taxon>
    </lineage>
</organism>
<proteinExistence type="predicted"/>
<dbReference type="AlphaFoldDB" id="A0A511W3U0"/>
<dbReference type="EMBL" id="BJYA01000008">
    <property type="protein sequence ID" value="GEN45627.1"/>
    <property type="molecule type" value="Genomic_DNA"/>
</dbReference>
<keyword evidence="3" id="KW-1185">Reference proteome</keyword>
<evidence type="ECO:0000313" key="3">
    <source>
        <dbReference type="Proteomes" id="UP000321440"/>
    </source>
</evidence>
<evidence type="ECO:0000256" key="1">
    <source>
        <dbReference type="SAM" id="MobiDB-lite"/>
    </source>
</evidence>
<dbReference type="OrthoDB" id="2967307at2"/>
<dbReference type="Proteomes" id="UP000321440">
    <property type="component" value="Unassembled WGS sequence"/>
</dbReference>
<feature type="compositionally biased region" description="Polar residues" evidence="1">
    <location>
        <begin position="13"/>
        <end position="23"/>
    </location>
</feature>
<dbReference type="Pfam" id="PF14153">
    <property type="entry name" value="Spore_coat_CotO"/>
    <property type="match status" value="1"/>
</dbReference>
<reference evidence="2 3" key="1">
    <citation type="submission" date="2019-07" db="EMBL/GenBank/DDBJ databases">
        <title>Whole genome shotgun sequence of Alkalibacillus haloalkaliphilus NBRC 103110.</title>
        <authorList>
            <person name="Hosoyama A."/>
            <person name="Uohara A."/>
            <person name="Ohji S."/>
            <person name="Ichikawa N."/>
        </authorList>
    </citation>
    <scope>NUCLEOTIDE SEQUENCE [LARGE SCALE GENOMIC DNA]</scope>
    <source>
        <strain evidence="2 3">NBRC 103110</strain>
    </source>
</reference>
<dbReference type="InterPro" id="IPR025439">
    <property type="entry name" value="Spore_coat_CotO"/>
</dbReference>
<gene>
    <name evidence="2" type="ORF">AHA02nite_14030</name>
</gene>
<evidence type="ECO:0000313" key="2">
    <source>
        <dbReference type="EMBL" id="GEN45627.1"/>
    </source>
</evidence>
<evidence type="ECO:0008006" key="4">
    <source>
        <dbReference type="Google" id="ProtNLM"/>
    </source>
</evidence>
<accession>A0A511W3U0</accession>
<protein>
    <recommendedName>
        <fullName evidence="4">Spore coat protein CotO</fullName>
    </recommendedName>
</protein>
<feature type="region of interest" description="Disordered" evidence="1">
    <location>
        <begin position="1"/>
        <end position="23"/>
    </location>
</feature>
<comment type="caution">
    <text evidence="2">The sequence shown here is derived from an EMBL/GenBank/DDBJ whole genome shotgun (WGS) entry which is preliminary data.</text>
</comment>
<dbReference type="RefSeq" id="WP_146815727.1">
    <property type="nucleotide sequence ID" value="NZ_BJYA01000008.1"/>
</dbReference>
<name>A0A511W3U0_9BACI</name>